<feature type="repeat" description="ANK" evidence="3">
    <location>
        <begin position="67"/>
        <end position="99"/>
    </location>
</feature>
<organism evidence="5 7">
    <name type="scientific">Chitinophaga oryzae</name>
    <dbReference type="NCBI Taxonomy" id="2725414"/>
    <lineage>
        <taxon>Bacteria</taxon>
        <taxon>Pseudomonadati</taxon>
        <taxon>Bacteroidota</taxon>
        <taxon>Chitinophagia</taxon>
        <taxon>Chitinophagales</taxon>
        <taxon>Chitinophagaceae</taxon>
        <taxon>Chitinophaga</taxon>
    </lineage>
</organism>
<feature type="chain" id="PRO_5042054710" evidence="4">
    <location>
        <begin position="23"/>
        <end position="231"/>
    </location>
</feature>
<dbReference type="SUPFAM" id="SSF48403">
    <property type="entry name" value="Ankyrin repeat"/>
    <property type="match status" value="1"/>
</dbReference>
<dbReference type="PRINTS" id="PR01415">
    <property type="entry name" value="ANKYRIN"/>
</dbReference>
<evidence type="ECO:0000313" key="5">
    <source>
        <dbReference type="EMBL" id="QJB31430.1"/>
    </source>
</evidence>
<evidence type="ECO:0000256" key="3">
    <source>
        <dbReference type="PROSITE-ProRule" id="PRU00023"/>
    </source>
</evidence>
<keyword evidence="4" id="KW-0732">Signal</keyword>
<dbReference type="Pfam" id="PF12796">
    <property type="entry name" value="Ank_2"/>
    <property type="match status" value="2"/>
</dbReference>
<accession>A0AAE6ZEE0</accession>
<proteinExistence type="predicted"/>
<dbReference type="KEGG" id="coy:HF329_09000"/>
<gene>
    <name evidence="6" type="ORF">HF324_08660</name>
    <name evidence="5" type="ORF">HF329_09000</name>
</gene>
<keyword evidence="1" id="KW-0677">Repeat</keyword>
<dbReference type="PROSITE" id="PS50088">
    <property type="entry name" value="ANK_REPEAT"/>
    <property type="match status" value="1"/>
</dbReference>
<evidence type="ECO:0000313" key="6">
    <source>
        <dbReference type="EMBL" id="QJB37914.1"/>
    </source>
</evidence>
<dbReference type="EMBL" id="CP051205">
    <property type="protein sequence ID" value="QJB31430.1"/>
    <property type="molecule type" value="Genomic_DNA"/>
</dbReference>
<dbReference type="EMBL" id="CP051204">
    <property type="protein sequence ID" value="QJB37914.1"/>
    <property type="molecule type" value="Genomic_DNA"/>
</dbReference>
<dbReference type="Proteomes" id="UP000503144">
    <property type="component" value="Chromosome"/>
</dbReference>
<dbReference type="PANTHER" id="PTHR24173">
    <property type="entry name" value="ANKYRIN REPEAT CONTAINING"/>
    <property type="match status" value="1"/>
</dbReference>
<evidence type="ECO:0000313" key="8">
    <source>
        <dbReference type="Proteomes" id="UP000503144"/>
    </source>
</evidence>
<sequence>MRYCHFILSLLFLMMTAMTGCAQDKQAATPSGSDSNSLLLKAAAANDTAVIKQLLAGKTNTEARDNKQRTALMIATYHHHTAAAALLTAAGADVNAQDDMLNSPFLYAGAEGYLDILQLCLKAGANYKVYNRYGGTALIPACERGHVEVVRTLLQDKTFPVDHVNRLGWTALLEAIILSNGGPAHVQIVQLLLDAGCKVNLADKDGITPLAHARQRGFKEIAGMLESAGAK</sequence>
<dbReference type="Proteomes" id="UP000502421">
    <property type="component" value="Chromosome"/>
</dbReference>
<dbReference type="SMART" id="SM00248">
    <property type="entry name" value="ANK"/>
    <property type="match status" value="5"/>
</dbReference>
<dbReference type="AlphaFoldDB" id="A0AAE6ZEE0"/>
<name>A0AAE6ZEE0_9BACT</name>
<evidence type="ECO:0000256" key="4">
    <source>
        <dbReference type="SAM" id="SignalP"/>
    </source>
</evidence>
<feature type="signal peptide" evidence="4">
    <location>
        <begin position="1"/>
        <end position="22"/>
    </location>
</feature>
<dbReference type="PROSITE" id="PS51257">
    <property type="entry name" value="PROKAR_LIPOPROTEIN"/>
    <property type="match status" value="1"/>
</dbReference>
<protein>
    <submittedName>
        <fullName evidence="5">Ankyrin repeat domain-containing protein</fullName>
    </submittedName>
</protein>
<evidence type="ECO:0000256" key="2">
    <source>
        <dbReference type="ARBA" id="ARBA00023043"/>
    </source>
</evidence>
<dbReference type="InterPro" id="IPR002110">
    <property type="entry name" value="Ankyrin_rpt"/>
</dbReference>
<evidence type="ECO:0000313" key="7">
    <source>
        <dbReference type="Proteomes" id="UP000502421"/>
    </source>
</evidence>
<dbReference type="Gene3D" id="1.25.40.20">
    <property type="entry name" value="Ankyrin repeat-containing domain"/>
    <property type="match status" value="1"/>
</dbReference>
<reference evidence="7" key="1">
    <citation type="submission" date="2020-04" db="EMBL/GenBank/DDBJ databases">
        <authorList>
            <person name="Kittiwongwattana C."/>
        </authorList>
    </citation>
    <scope>NUCLEOTIDE SEQUENCE [LARGE SCALE GENOMIC DNA]</scope>
    <source>
        <strain evidence="7">1310</strain>
    </source>
</reference>
<reference evidence="5" key="2">
    <citation type="submission" date="2020-09" db="EMBL/GenBank/DDBJ databases">
        <authorList>
            <person name="Kittiwongwattana C."/>
        </authorList>
    </citation>
    <scope>NUCLEOTIDE SEQUENCE</scope>
    <source>
        <strain evidence="6">1303</strain>
        <strain evidence="5">1310</strain>
    </source>
</reference>
<keyword evidence="2 3" id="KW-0040">ANK repeat</keyword>
<keyword evidence="8" id="KW-1185">Reference proteome</keyword>
<evidence type="ECO:0000256" key="1">
    <source>
        <dbReference type="ARBA" id="ARBA00022737"/>
    </source>
</evidence>
<dbReference type="InterPro" id="IPR036770">
    <property type="entry name" value="Ankyrin_rpt-contain_sf"/>
</dbReference>
<dbReference type="PANTHER" id="PTHR24173:SF74">
    <property type="entry name" value="ANKYRIN REPEAT DOMAIN-CONTAINING PROTEIN 16"/>
    <property type="match status" value="1"/>
</dbReference>